<dbReference type="SUPFAM" id="SSF56935">
    <property type="entry name" value="Porins"/>
    <property type="match status" value="1"/>
</dbReference>
<reference evidence="5" key="1">
    <citation type="submission" date="2017-11" db="EMBL/GenBank/DDBJ databases">
        <authorList>
            <person name="Watanabe M."/>
            <person name="Kojima H."/>
        </authorList>
    </citation>
    <scope>NUCLEOTIDE SEQUENCE [LARGE SCALE GENOMIC DNA]</scope>
    <source>
        <strain evidence="5">Tokyo 01</strain>
    </source>
</reference>
<protein>
    <submittedName>
        <fullName evidence="4">TonB-dependent receptor</fullName>
    </submittedName>
</protein>
<keyword evidence="2" id="KW-0472">Membrane</keyword>
<evidence type="ECO:0000313" key="4">
    <source>
        <dbReference type="EMBL" id="GBC62355.1"/>
    </source>
</evidence>
<dbReference type="Gene3D" id="2.40.170.20">
    <property type="entry name" value="TonB-dependent receptor, beta-barrel domain"/>
    <property type="match status" value="1"/>
</dbReference>
<dbReference type="InterPro" id="IPR036942">
    <property type="entry name" value="Beta-barrel_TonB_sf"/>
</dbReference>
<keyword evidence="5" id="KW-1185">Reference proteome</keyword>
<gene>
    <name evidence="4" type="ORF">DENIS_3327</name>
</gene>
<dbReference type="OrthoDB" id="9800913at2"/>
<dbReference type="RefSeq" id="WP_124329530.1">
    <property type="nucleotide sequence ID" value="NZ_BEXT01000001.1"/>
</dbReference>
<dbReference type="AlphaFoldDB" id="A0A401FZG4"/>
<dbReference type="GO" id="GO:0009279">
    <property type="term" value="C:cell outer membrane"/>
    <property type="evidence" value="ECO:0007669"/>
    <property type="project" value="UniProtKB-SubCell"/>
</dbReference>
<organism evidence="4 5">
    <name type="scientific">Desulfonema ishimotonii</name>
    <dbReference type="NCBI Taxonomy" id="45657"/>
    <lineage>
        <taxon>Bacteria</taxon>
        <taxon>Pseudomonadati</taxon>
        <taxon>Thermodesulfobacteriota</taxon>
        <taxon>Desulfobacteria</taxon>
        <taxon>Desulfobacterales</taxon>
        <taxon>Desulfococcaceae</taxon>
        <taxon>Desulfonema</taxon>
    </lineage>
</organism>
<name>A0A401FZG4_9BACT</name>
<evidence type="ECO:0000313" key="5">
    <source>
        <dbReference type="Proteomes" id="UP000288096"/>
    </source>
</evidence>
<sequence>MNLIENTDLDIWLRYVDDLTDGEVPGYTTLDVRLGWRPRDNVGFSLVGRNLLDDSHPEFLMDYIEISNSEVELSIYGKITWHL</sequence>
<dbReference type="Proteomes" id="UP000288096">
    <property type="component" value="Unassembled WGS sequence"/>
</dbReference>
<evidence type="ECO:0000256" key="3">
    <source>
        <dbReference type="ARBA" id="ARBA00023237"/>
    </source>
</evidence>
<accession>A0A401FZG4</accession>
<dbReference type="EMBL" id="BEXT01000001">
    <property type="protein sequence ID" value="GBC62355.1"/>
    <property type="molecule type" value="Genomic_DNA"/>
</dbReference>
<keyword evidence="3" id="KW-0998">Cell outer membrane</keyword>
<keyword evidence="4" id="KW-0675">Receptor</keyword>
<comment type="caution">
    <text evidence="4">The sequence shown here is derived from an EMBL/GenBank/DDBJ whole genome shotgun (WGS) entry which is preliminary data.</text>
</comment>
<reference evidence="5" key="2">
    <citation type="submission" date="2019-01" db="EMBL/GenBank/DDBJ databases">
        <title>Genome sequence of Desulfonema ishimotonii strain Tokyo 01.</title>
        <authorList>
            <person name="Fukui M."/>
        </authorList>
    </citation>
    <scope>NUCLEOTIDE SEQUENCE [LARGE SCALE GENOMIC DNA]</scope>
    <source>
        <strain evidence="5">Tokyo 01</strain>
    </source>
</reference>
<comment type="subcellular location">
    <subcellularLocation>
        <location evidence="1">Cell outer membrane</location>
    </subcellularLocation>
</comment>
<evidence type="ECO:0000256" key="2">
    <source>
        <dbReference type="ARBA" id="ARBA00023136"/>
    </source>
</evidence>
<proteinExistence type="predicted"/>
<evidence type="ECO:0000256" key="1">
    <source>
        <dbReference type="ARBA" id="ARBA00004442"/>
    </source>
</evidence>